<sequence length="230" mass="25515">MTRPVKLSNYQASQDKKKAEAYTTDLDNDVEGIVSYINRSSNEGWNDFLMSGLTLPRTAANAPAITVFQGNIDQLAFQNGGAQPRETWSAIHILHDYRVGTKIFPHIHWSHNNATPTGDVKWQIEYSVSKSHSGGTFPAATTIALIQTAGAQYEHMLVETSTANAIVADELEADSVILFRIFRDSGDGEDTFADDAFLLYLDIHFQTDGVLTREKVRPFTKKTNFGEISV</sequence>
<evidence type="ECO:0000313" key="1">
    <source>
        <dbReference type="EMBL" id="KKL45119.1"/>
    </source>
</evidence>
<organism evidence="1">
    <name type="scientific">marine sediment metagenome</name>
    <dbReference type="NCBI Taxonomy" id="412755"/>
    <lineage>
        <taxon>unclassified sequences</taxon>
        <taxon>metagenomes</taxon>
        <taxon>ecological metagenomes</taxon>
    </lineage>
</organism>
<protein>
    <submittedName>
        <fullName evidence="1">Uncharacterized protein</fullName>
    </submittedName>
</protein>
<gene>
    <name evidence="1" type="ORF">LCGC14_2358870</name>
</gene>
<dbReference type="AlphaFoldDB" id="A0A0F9C7C8"/>
<dbReference type="EMBL" id="LAZR01034504">
    <property type="protein sequence ID" value="KKL45119.1"/>
    <property type="molecule type" value="Genomic_DNA"/>
</dbReference>
<comment type="caution">
    <text evidence="1">The sequence shown here is derived from an EMBL/GenBank/DDBJ whole genome shotgun (WGS) entry which is preliminary data.</text>
</comment>
<reference evidence="1" key="1">
    <citation type="journal article" date="2015" name="Nature">
        <title>Complex archaea that bridge the gap between prokaryotes and eukaryotes.</title>
        <authorList>
            <person name="Spang A."/>
            <person name="Saw J.H."/>
            <person name="Jorgensen S.L."/>
            <person name="Zaremba-Niedzwiedzka K."/>
            <person name="Martijn J."/>
            <person name="Lind A.E."/>
            <person name="van Eijk R."/>
            <person name="Schleper C."/>
            <person name="Guy L."/>
            <person name="Ettema T.J."/>
        </authorList>
    </citation>
    <scope>NUCLEOTIDE SEQUENCE</scope>
</reference>
<proteinExistence type="predicted"/>
<name>A0A0F9C7C8_9ZZZZ</name>
<accession>A0A0F9C7C8</accession>